<organism evidence="1">
    <name type="scientific">hydrothermal vent metagenome</name>
    <dbReference type="NCBI Taxonomy" id="652676"/>
    <lineage>
        <taxon>unclassified sequences</taxon>
        <taxon>metagenomes</taxon>
        <taxon>ecological metagenomes</taxon>
    </lineage>
</organism>
<evidence type="ECO:0000313" key="1">
    <source>
        <dbReference type="EMBL" id="VAX40428.1"/>
    </source>
</evidence>
<dbReference type="SUPFAM" id="SSF81301">
    <property type="entry name" value="Nucleotidyltransferase"/>
    <property type="match status" value="1"/>
</dbReference>
<protein>
    <submittedName>
        <fullName evidence="1">Uncharacterized protein</fullName>
    </submittedName>
</protein>
<accession>A0A3B1DW97</accession>
<name>A0A3B1DW97_9ZZZZ</name>
<dbReference type="AlphaFoldDB" id="A0A3B1DW97"/>
<dbReference type="EMBL" id="UOGL01000439">
    <property type="protein sequence ID" value="VAX40428.1"/>
    <property type="molecule type" value="Genomic_DNA"/>
</dbReference>
<dbReference type="InterPro" id="IPR043519">
    <property type="entry name" value="NT_sf"/>
</dbReference>
<reference evidence="1" key="1">
    <citation type="submission" date="2018-06" db="EMBL/GenBank/DDBJ databases">
        <authorList>
            <person name="Zhirakovskaya E."/>
        </authorList>
    </citation>
    <scope>NUCLEOTIDE SEQUENCE</scope>
</reference>
<sequence length="71" mass="8082">MKEDKVVRMGNLPLRIKLLTTISGVHFDDCYSERVVDDIDGGEVAIISLEHLKQNKKASGRYKDLDDLEHL</sequence>
<gene>
    <name evidence="1" type="ORF">MNBD_PLANCTO02-2483</name>
</gene>
<proteinExistence type="predicted"/>